<name>A0A2W7CRE7_9HYPH</name>
<gene>
    <name evidence="1" type="ORF">B5V02_24425</name>
</gene>
<proteinExistence type="predicted"/>
<reference evidence="2" key="1">
    <citation type="submission" date="2017-03" db="EMBL/GenBank/DDBJ databases">
        <authorList>
            <person name="Safronova V.I."/>
            <person name="Sazanova A.L."/>
            <person name="Chirak E.R."/>
        </authorList>
    </citation>
    <scope>NUCLEOTIDE SEQUENCE [LARGE SCALE GENOMIC DNA]</scope>
    <source>
        <strain evidence="2">Ach-343</strain>
    </source>
</reference>
<protein>
    <submittedName>
        <fullName evidence="1">Uncharacterized protein</fullName>
    </submittedName>
</protein>
<evidence type="ECO:0000313" key="1">
    <source>
        <dbReference type="EMBL" id="PZV36319.1"/>
    </source>
</evidence>
<organism evidence="1 2">
    <name type="scientific">Mesorhizobium kowhaii</name>
    <dbReference type="NCBI Taxonomy" id="1300272"/>
    <lineage>
        <taxon>Bacteria</taxon>
        <taxon>Pseudomonadati</taxon>
        <taxon>Pseudomonadota</taxon>
        <taxon>Alphaproteobacteria</taxon>
        <taxon>Hyphomicrobiales</taxon>
        <taxon>Phyllobacteriaceae</taxon>
        <taxon>Mesorhizobium</taxon>
    </lineage>
</organism>
<accession>A0A2W7CRE7</accession>
<comment type="caution">
    <text evidence="1">The sequence shown here is derived from an EMBL/GenBank/DDBJ whole genome shotgun (WGS) entry which is preliminary data.</text>
</comment>
<dbReference type="AlphaFoldDB" id="A0A2W7CRE7"/>
<keyword evidence="2" id="KW-1185">Reference proteome</keyword>
<dbReference type="EMBL" id="MZXV01000051">
    <property type="protein sequence ID" value="PZV36319.1"/>
    <property type="molecule type" value="Genomic_DNA"/>
</dbReference>
<evidence type="ECO:0000313" key="2">
    <source>
        <dbReference type="Proteomes" id="UP000248616"/>
    </source>
</evidence>
<dbReference type="Proteomes" id="UP000248616">
    <property type="component" value="Unassembled WGS sequence"/>
</dbReference>
<sequence>MLKHIHAVDGFASALASDVNEMFELAAQTSVDAGCSLPAAQSYGICSMHRKEVQTSALPVVALIAPVPAYRAAEIRKR</sequence>